<feature type="transmembrane region" description="Helical" evidence="1">
    <location>
        <begin position="185"/>
        <end position="206"/>
    </location>
</feature>
<evidence type="ECO:0000256" key="1">
    <source>
        <dbReference type="SAM" id="Phobius"/>
    </source>
</evidence>
<feature type="transmembrane region" description="Helical" evidence="1">
    <location>
        <begin position="26"/>
        <end position="46"/>
    </location>
</feature>
<gene>
    <name evidence="2" type="ORF">Fcan01_26444</name>
</gene>
<dbReference type="AlphaFoldDB" id="A0A226D1X9"/>
<proteinExistence type="predicted"/>
<organism evidence="2 3">
    <name type="scientific">Folsomia candida</name>
    <name type="common">Springtail</name>
    <dbReference type="NCBI Taxonomy" id="158441"/>
    <lineage>
        <taxon>Eukaryota</taxon>
        <taxon>Metazoa</taxon>
        <taxon>Ecdysozoa</taxon>
        <taxon>Arthropoda</taxon>
        <taxon>Hexapoda</taxon>
        <taxon>Collembola</taxon>
        <taxon>Entomobryomorpha</taxon>
        <taxon>Isotomoidea</taxon>
        <taxon>Isotomidae</taxon>
        <taxon>Proisotominae</taxon>
        <taxon>Folsomia</taxon>
    </lineage>
</organism>
<protein>
    <submittedName>
        <fullName evidence="2">Uncharacterized protein</fullName>
    </submittedName>
</protein>
<keyword evidence="1" id="KW-1133">Transmembrane helix</keyword>
<comment type="caution">
    <text evidence="2">The sequence shown here is derived from an EMBL/GenBank/DDBJ whole genome shotgun (WGS) entry which is preliminary data.</text>
</comment>
<feature type="transmembrane region" description="Helical" evidence="1">
    <location>
        <begin position="112"/>
        <end position="142"/>
    </location>
</feature>
<evidence type="ECO:0000313" key="2">
    <source>
        <dbReference type="EMBL" id="OXA38818.1"/>
    </source>
</evidence>
<reference evidence="2 3" key="1">
    <citation type="submission" date="2015-12" db="EMBL/GenBank/DDBJ databases">
        <title>The genome of Folsomia candida.</title>
        <authorList>
            <person name="Faddeeva A."/>
            <person name="Derks M.F."/>
            <person name="Anvar Y."/>
            <person name="Smit S."/>
            <person name="Van Straalen N."/>
            <person name="Roelofs D."/>
        </authorList>
    </citation>
    <scope>NUCLEOTIDE SEQUENCE [LARGE SCALE GENOMIC DNA]</scope>
    <source>
        <strain evidence="2 3">VU population</strain>
        <tissue evidence="2">Whole body</tissue>
    </source>
</reference>
<keyword evidence="3" id="KW-1185">Reference proteome</keyword>
<evidence type="ECO:0000313" key="3">
    <source>
        <dbReference type="Proteomes" id="UP000198287"/>
    </source>
</evidence>
<feature type="transmembrane region" description="Helical" evidence="1">
    <location>
        <begin position="154"/>
        <end position="173"/>
    </location>
</feature>
<keyword evidence="1" id="KW-0812">Transmembrane</keyword>
<dbReference type="EMBL" id="LNIX01000043">
    <property type="protein sequence ID" value="OXA38818.1"/>
    <property type="molecule type" value="Genomic_DNA"/>
</dbReference>
<accession>A0A226D1X9</accession>
<name>A0A226D1X9_FOLCA</name>
<sequence length="229" mass="24643">MGFHPCCGGSLQTWTKVIAILQIIKASISLFGGVILLACGGLLALAPSLAPVNVTSTITSSHHGGIVTNTSHAYLHTTLLPPISHPLDHFHFLNQSTSNTTGPDFDQNSVKVFHFLGGILIMASVFTIIEGFITLILSIILFNGASNRLVGKCRVWLIVQAIFLLPATVFYFARLTSSSSDHLTNSTGAIGLIINGYCMWVVYAFINEMRGEEAAKRMGLGQAYYGQKA</sequence>
<keyword evidence="1" id="KW-0472">Membrane</keyword>
<dbReference type="Proteomes" id="UP000198287">
    <property type="component" value="Unassembled WGS sequence"/>
</dbReference>